<keyword evidence="3" id="KW-0472">Membrane</keyword>
<gene>
    <name evidence="4" type="ORF">SAMEA3545359_01979</name>
</gene>
<dbReference type="InterPro" id="IPR009825">
    <property type="entry name" value="ECF_substrate-spec-like"/>
</dbReference>
<proteinExistence type="predicted"/>
<protein>
    <submittedName>
        <fullName evidence="4">Predicted membrane protein</fullName>
    </submittedName>
</protein>
<keyword evidence="2 3" id="KW-1133">Transmembrane helix</keyword>
<dbReference type="EMBL" id="FMHG01000001">
    <property type="protein sequence ID" value="SCJ78077.1"/>
    <property type="molecule type" value="Genomic_DNA"/>
</dbReference>
<feature type="transmembrane region" description="Helical" evidence="3">
    <location>
        <begin position="147"/>
        <end position="170"/>
    </location>
</feature>
<name>A0A1C6J7J0_9FIRM</name>
<accession>A0A1C6J7J0</accession>
<dbReference type="AlphaFoldDB" id="A0A1C6J7J0"/>
<feature type="transmembrane region" description="Helical" evidence="3">
    <location>
        <begin position="78"/>
        <end position="99"/>
    </location>
</feature>
<evidence type="ECO:0000256" key="3">
    <source>
        <dbReference type="SAM" id="Phobius"/>
    </source>
</evidence>
<dbReference type="PANTHER" id="PTHR37815">
    <property type="entry name" value="UPF0397 PROTEIN BC_2624-RELATED"/>
    <property type="match status" value="1"/>
</dbReference>
<sequence>MNREKNNTVYSITLVGLMAAMCFVATFLRIDIPTPMGKTMLHLGNVMCLLSGLVLGPVKGGLAAGLGSGFFDLFDPAYIAGAPFTFAFKFCMAFVCGAIAHKKLDSRPRRIAGAVLGSLSYVVLYVGKNVAEGLWFYRQPFKTVLTVAATKLSVSLTNGLIAVVVSLLLFGVMRPILKKAGVFDRLQTRKER</sequence>
<evidence type="ECO:0000256" key="1">
    <source>
        <dbReference type="ARBA" id="ARBA00022692"/>
    </source>
</evidence>
<reference evidence="4" key="1">
    <citation type="submission" date="2015-09" db="EMBL/GenBank/DDBJ databases">
        <authorList>
            <consortium name="Pathogen Informatics"/>
        </authorList>
    </citation>
    <scope>NUCLEOTIDE SEQUENCE</scope>
    <source>
        <strain evidence="4">2789STDY5834896</strain>
    </source>
</reference>
<dbReference type="Gene3D" id="1.10.1760.20">
    <property type="match status" value="1"/>
</dbReference>
<feature type="transmembrane region" description="Helical" evidence="3">
    <location>
        <begin position="111"/>
        <end position="127"/>
    </location>
</feature>
<keyword evidence="1 3" id="KW-0812">Transmembrane</keyword>
<dbReference type="GO" id="GO:0016020">
    <property type="term" value="C:membrane"/>
    <property type="evidence" value="ECO:0007669"/>
    <property type="project" value="InterPro"/>
</dbReference>
<dbReference type="Pfam" id="PF07155">
    <property type="entry name" value="ECF-ribofla_trS"/>
    <property type="match status" value="1"/>
</dbReference>
<dbReference type="PANTHER" id="PTHR37815:SF3">
    <property type="entry name" value="UPF0397 PROTEIN SPR0429"/>
    <property type="match status" value="1"/>
</dbReference>
<evidence type="ECO:0000256" key="2">
    <source>
        <dbReference type="ARBA" id="ARBA00022989"/>
    </source>
</evidence>
<evidence type="ECO:0000313" key="4">
    <source>
        <dbReference type="EMBL" id="SCJ78077.1"/>
    </source>
</evidence>
<feature type="transmembrane region" description="Helical" evidence="3">
    <location>
        <begin position="12"/>
        <end position="28"/>
    </location>
</feature>
<organism evidence="4">
    <name type="scientific">uncultured Anaerotruncus sp</name>
    <dbReference type="NCBI Taxonomy" id="905011"/>
    <lineage>
        <taxon>Bacteria</taxon>
        <taxon>Bacillati</taxon>
        <taxon>Bacillota</taxon>
        <taxon>Clostridia</taxon>
        <taxon>Eubacteriales</taxon>
        <taxon>Oscillospiraceae</taxon>
        <taxon>Anaerotruncus</taxon>
        <taxon>environmental samples</taxon>
    </lineage>
</organism>
<feature type="transmembrane region" description="Helical" evidence="3">
    <location>
        <begin position="40"/>
        <end position="58"/>
    </location>
</feature>